<gene>
    <name evidence="1" type="ORF">PLEI_1558</name>
</gene>
<protein>
    <submittedName>
        <fullName evidence="1">Uncharacterized protein</fullName>
    </submittedName>
</protein>
<accession>A0A0U1P6C2</accession>
<dbReference type="Proteomes" id="UP000030675">
    <property type="component" value="Unassembled WGS sequence"/>
</dbReference>
<dbReference type="HOGENOM" id="CLU_219124_0_0_6"/>
<name>A0A0U1P6C2_PHOLE</name>
<organism evidence="1 2">
    <name type="scientific">Photobacterium leiognathi lrivu.4.1</name>
    <dbReference type="NCBI Taxonomy" id="1248232"/>
    <lineage>
        <taxon>Bacteria</taxon>
        <taxon>Pseudomonadati</taxon>
        <taxon>Pseudomonadota</taxon>
        <taxon>Gammaproteobacteria</taxon>
        <taxon>Vibrionales</taxon>
        <taxon>Vibrionaceae</taxon>
        <taxon>Photobacterium</taxon>
    </lineage>
</organism>
<reference evidence="2" key="1">
    <citation type="submission" date="2012-12" db="EMBL/GenBank/DDBJ databases">
        <title>Genome Sequence of Photobacterium leiognathi lrivu.4.1.</title>
        <authorList>
            <person name="Urbanczyk H."/>
            <person name="Ogura Y."/>
            <person name="Hayashi T."/>
            <person name="Dunlap P.V."/>
        </authorList>
    </citation>
    <scope>NUCLEOTIDE SEQUENCE [LARGE SCALE GENOMIC DNA]</scope>
    <source>
        <strain evidence="2">lrivu.4.1</strain>
    </source>
</reference>
<dbReference type="EMBL" id="DF196819">
    <property type="protein sequence ID" value="GAD29904.1"/>
    <property type="molecule type" value="Genomic_DNA"/>
</dbReference>
<sequence>MARKQTISKSVKLNKKIKADALQHIKTVKHRVMSTMNSKKE</sequence>
<proteinExistence type="predicted"/>
<evidence type="ECO:0000313" key="2">
    <source>
        <dbReference type="Proteomes" id="UP000030675"/>
    </source>
</evidence>
<evidence type="ECO:0000313" key="1">
    <source>
        <dbReference type="EMBL" id="GAD29904.1"/>
    </source>
</evidence>
<dbReference type="AlphaFoldDB" id="A0A0U1P6C2"/>